<sequence>MAVSTEPGGLWFRRFVPDAEGAPVRLVCLPHAGGSASYFHPFARALGASVDVLAVQYPGRQDRRLEPCVDDLGRLADAVFAALGPYLDRPVALFGHSMGATLGFEVARRIEGTADGAVARLFASGRRAPSRPAGELVHLFDDDRLLAELARLDGTDARVLGDEEIMRSALPAIRADYKAAETYRLTGDARLGCPVTALAGAEDTRVALDDVRAWERHTTGGFEMHVYPGGHFFLADHRRAIVDLVAGQLSVDSPIR</sequence>
<evidence type="ECO:0000313" key="3">
    <source>
        <dbReference type="EMBL" id="ACB46473.1"/>
    </source>
</evidence>
<evidence type="ECO:0000256" key="1">
    <source>
        <dbReference type="ARBA" id="ARBA00007169"/>
    </source>
</evidence>
<dbReference type="InterPro" id="IPR012223">
    <property type="entry name" value="TEII"/>
</dbReference>
<protein>
    <submittedName>
        <fullName evidence="3">Thioesterase</fullName>
    </submittedName>
</protein>
<dbReference type="GO" id="GO:0008610">
    <property type="term" value="P:lipid biosynthetic process"/>
    <property type="evidence" value="ECO:0007669"/>
    <property type="project" value="TreeGrafter"/>
</dbReference>
<organism evidence="3">
    <name type="scientific">Actinomadura kijaniata</name>
    <dbReference type="NCBI Taxonomy" id="46161"/>
    <lineage>
        <taxon>Bacteria</taxon>
        <taxon>Bacillati</taxon>
        <taxon>Actinomycetota</taxon>
        <taxon>Actinomycetes</taxon>
        <taxon>Streptosporangiales</taxon>
        <taxon>Thermomonosporaceae</taxon>
        <taxon>Actinomadura</taxon>
    </lineage>
</organism>
<accession>B3TMP3</accession>
<dbReference type="ESTHER" id="actki-b3tmp3">
    <property type="family name" value="Thioesterase"/>
</dbReference>
<evidence type="ECO:0000259" key="2">
    <source>
        <dbReference type="Pfam" id="PF00975"/>
    </source>
</evidence>
<dbReference type="PANTHER" id="PTHR11487:SF0">
    <property type="entry name" value="S-ACYL FATTY ACID SYNTHASE THIOESTERASE, MEDIUM CHAIN"/>
    <property type="match status" value="1"/>
</dbReference>
<gene>
    <name evidence="3" type="ORF">KijB2</name>
</gene>
<dbReference type="PANTHER" id="PTHR11487">
    <property type="entry name" value="THIOESTERASE"/>
    <property type="match status" value="1"/>
</dbReference>
<proteinExistence type="inferred from homology"/>
<name>B3TMP3_ACTKI</name>
<dbReference type="AlphaFoldDB" id="B3TMP3"/>
<dbReference type="InterPro" id="IPR029058">
    <property type="entry name" value="AB_hydrolase_fold"/>
</dbReference>
<dbReference type="SUPFAM" id="SSF53474">
    <property type="entry name" value="alpha/beta-Hydrolases"/>
    <property type="match status" value="1"/>
</dbReference>
<reference evidence="3" key="1">
    <citation type="journal article" date="2007" name="J. Am. Chem. Soc.">
        <title>Elucidation of the kijanimicin gene cluster: insights into the biosynthesis of spirotetronate antibiotics and nitrosugars.</title>
        <authorList>
            <person name="Zhang H."/>
            <person name="White-Phillip J.A."/>
            <person name="Melancon C.E."/>
            <person name="Kwon H.-J."/>
            <person name="Yu W.-L."/>
            <person name="Liu H.-W."/>
        </authorList>
    </citation>
    <scope>NUCLEOTIDE SEQUENCE</scope>
</reference>
<dbReference type="Gene3D" id="3.40.50.1820">
    <property type="entry name" value="alpha/beta hydrolase"/>
    <property type="match status" value="1"/>
</dbReference>
<dbReference type="Pfam" id="PF00975">
    <property type="entry name" value="Thioesterase"/>
    <property type="match status" value="1"/>
</dbReference>
<dbReference type="EMBL" id="EU301739">
    <property type="protein sequence ID" value="ACB46473.1"/>
    <property type="molecule type" value="Genomic_DNA"/>
</dbReference>
<comment type="similarity">
    <text evidence="1">Belongs to the thioesterase family.</text>
</comment>
<feature type="domain" description="Thioesterase" evidence="2">
    <location>
        <begin position="25"/>
        <end position="245"/>
    </location>
</feature>
<dbReference type="InterPro" id="IPR001031">
    <property type="entry name" value="Thioesterase"/>
</dbReference>